<evidence type="ECO:0000313" key="1">
    <source>
        <dbReference type="EMBL" id="MFL0251382.1"/>
    </source>
</evidence>
<reference evidence="1 2" key="1">
    <citation type="submission" date="2024-11" db="EMBL/GenBank/DDBJ databases">
        <authorList>
            <person name="Heng Y.C."/>
            <person name="Lim A.C.H."/>
            <person name="Lee J.K.Y."/>
            <person name="Kittelmann S."/>
        </authorList>
    </citation>
    <scope>NUCLEOTIDE SEQUENCE [LARGE SCALE GENOMIC DNA]</scope>
    <source>
        <strain evidence="1 2">WILCCON 0114</strain>
    </source>
</reference>
<comment type="caution">
    <text evidence="1">The sequence shown here is derived from an EMBL/GenBank/DDBJ whole genome shotgun (WGS) entry which is preliminary data.</text>
</comment>
<accession>A0ABW8TG52</accession>
<organism evidence="1 2">
    <name type="scientific">Clostridium neuense</name>
    <dbReference type="NCBI Taxonomy" id="1728934"/>
    <lineage>
        <taxon>Bacteria</taxon>
        <taxon>Bacillati</taxon>
        <taxon>Bacillota</taxon>
        <taxon>Clostridia</taxon>
        <taxon>Eubacteriales</taxon>
        <taxon>Clostridiaceae</taxon>
        <taxon>Clostridium</taxon>
    </lineage>
</organism>
<proteinExistence type="predicted"/>
<keyword evidence="2" id="KW-1185">Reference proteome</keyword>
<gene>
    <name evidence="1" type="ORF">ACJDT4_13240</name>
</gene>
<protein>
    <submittedName>
        <fullName evidence="1">Uncharacterized protein</fullName>
    </submittedName>
</protein>
<dbReference type="EMBL" id="JBJIAA010000010">
    <property type="protein sequence ID" value="MFL0251382.1"/>
    <property type="molecule type" value="Genomic_DNA"/>
</dbReference>
<evidence type="ECO:0000313" key="2">
    <source>
        <dbReference type="Proteomes" id="UP001623592"/>
    </source>
</evidence>
<dbReference type="Proteomes" id="UP001623592">
    <property type="component" value="Unassembled WGS sequence"/>
</dbReference>
<name>A0ABW8TG52_9CLOT</name>
<sequence length="61" mass="7218">MIRKELESKGIKMTDDEFSEVMEETTSDIKGNRLKLGVKSNKDYLVRTAIIYYQILKRMEM</sequence>
<dbReference type="RefSeq" id="WP_406788037.1">
    <property type="nucleotide sequence ID" value="NZ_JBJIAA010000010.1"/>
</dbReference>